<dbReference type="EMBL" id="JAUEMJ010000017">
    <property type="protein sequence ID" value="MDN3243795.1"/>
    <property type="molecule type" value="Genomic_DNA"/>
</dbReference>
<dbReference type="InterPro" id="IPR014440">
    <property type="entry name" value="HCCAis_GSTk"/>
</dbReference>
<evidence type="ECO:0000313" key="5">
    <source>
        <dbReference type="Proteomes" id="UP001171902"/>
    </source>
</evidence>
<evidence type="ECO:0000256" key="1">
    <source>
        <dbReference type="PIRNR" id="PIRNR006386"/>
    </source>
</evidence>
<evidence type="ECO:0000313" key="4">
    <source>
        <dbReference type="EMBL" id="MDN3243795.1"/>
    </source>
</evidence>
<feature type="region of interest" description="Disordered" evidence="2">
    <location>
        <begin position="210"/>
        <end position="229"/>
    </location>
</feature>
<dbReference type="RefSeq" id="WP_289960104.1">
    <property type="nucleotide sequence ID" value="NZ_JAUEMJ010000017.1"/>
</dbReference>
<dbReference type="EC" id="5.99.1.4" evidence="1"/>
<organism evidence="4 5">
    <name type="scientific">Glycomyces tritici</name>
    <dbReference type="NCBI Taxonomy" id="2665176"/>
    <lineage>
        <taxon>Bacteria</taxon>
        <taxon>Bacillati</taxon>
        <taxon>Actinomycetota</taxon>
        <taxon>Actinomycetes</taxon>
        <taxon>Glycomycetales</taxon>
        <taxon>Glycomycetaceae</taxon>
        <taxon>Glycomyces</taxon>
    </lineage>
</organism>
<feature type="compositionally biased region" description="Basic and acidic residues" evidence="2">
    <location>
        <begin position="219"/>
        <end position="229"/>
    </location>
</feature>
<comment type="caution">
    <text evidence="4">The sequence shown here is derived from an EMBL/GenBank/DDBJ whole genome shotgun (WGS) entry which is preliminary data.</text>
</comment>
<evidence type="ECO:0000259" key="3">
    <source>
        <dbReference type="Pfam" id="PF01323"/>
    </source>
</evidence>
<evidence type="ECO:0000256" key="2">
    <source>
        <dbReference type="SAM" id="MobiDB-lite"/>
    </source>
</evidence>
<gene>
    <name evidence="4" type="ORF">QWI33_29060</name>
</gene>
<dbReference type="PANTHER" id="PTHR42943:SF2">
    <property type="entry name" value="GLUTATHIONE S-TRANSFERASE KAPPA 1"/>
    <property type="match status" value="1"/>
</dbReference>
<dbReference type="Proteomes" id="UP001171902">
    <property type="component" value="Unassembled WGS sequence"/>
</dbReference>
<dbReference type="InterPro" id="IPR036249">
    <property type="entry name" value="Thioredoxin-like_sf"/>
</dbReference>
<comment type="catalytic activity">
    <reaction evidence="1">
        <text>2-hydroxychromene-2-carboxylate = (3E)-4-(2-hydroxyphenyl)-2-oxobut-3-enoate</text>
        <dbReference type="Rhea" id="RHEA:27401"/>
        <dbReference type="ChEBI" id="CHEBI:59350"/>
        <dbReference type="ChEBI" id="CHEBI:59353"/>
        <dbReference type="EC" id="5.99.1.4"/>
    </reaction>
</comment>
<proteinExistence type="inferred from homology"/>
<feature type="domain" description="DSBA-like thioredoxin" evidence="3">
    <location>
        <begin position="10"/>
        <end position="203"/>
    </location>
</feature>
<dbReference type="InterPro" id="IPR001853">
    <property type="entry name" value="DSBA-like_thioredoxin_dom"/>
</dbReference>
<accession>A0ABT7YYT2</accession>
<dbReference type="PANTHER" id="PTHR42943">
    <property type="entry name" value="GLUTATHIONE S-TRANSFERASE KAPPA"/>
    <property type="match status" value="1"/>
</dbReference>
<dbReference type="PIRSF" id="PIRSF006386">
    <property type="entry name" value="HCCAis_GSTk"/>
    <property type="match status" value="1"/>
</dbReference>
<dbReference type="InterPro" id="IPR051924">
    <property type="entry name" value="GST_Kappa/NadH"/>
</dbReference>
<reference evidence="4" key="1">
    <citation type="submission" date="2023-06" db="EMBL/GenBank/DDBJ databases">
        <title>Gycomyces niveus sp.nov., a novel actinomycete isolated from soil in Shouguang.</title>
        <authorList>
            <person name="Yang X."/>
            <person name="Zhao J."/>
        </authorList>
    </citation>
    <scope>NUCLEOTIDE SEQUENCE</scope>
    <source>
        <strain evidence="4">NEAU C2</strain>
    </source>
</reference>
<sequence>MAPRSKTPTFYFSLRSPYSWLAHHDLVTGHPDLADRLAWVPFWEPDEHTEKALADSGSGFLYTPMSKEKHHYILRDARRLALERGLEIAWPVDREPRWEVPHLAYFVARDAGRGRAFVAAAYRARWEQGRDICDRDTIADLAAAVGVDPARSAAAADDPALRERGAEALARAQADAVFGVPFFVRGFDRYWGVDRLDAFARSLPVPDLPSGAATPAKATVDDGHAGGCG</sequence>
<protein>
    <recommendedName>
        <fullName evidence="1">2-hydroxychromene-2-carboxylate isomerase</fullName>
        <ecNumber evidence="1">5.99.1.4</ecNumber>
    </recommendedName>
</protein>
<name>A0ABT7YYT2_9ACTN</name>
<keyword evidence="1" id="KW-0413">Isomerase</keyword>
<dbReference type="SUPFAM" id="SSF52833">
    <property type="entry name" value="Thioredoxin-like"/>
    <property type="match status" value="1"/>
</dbReference>
<comment type="similarity">
    <text evidence="1">Belongs to the GST superfamily. NadH family.</text>
</comment>
<keyword evidence="5" id="KW-1185">Reference proteome</keyword>
<dbReference type="Pfam" id="PF01323">
    <property type="entry name" value="DSBA"/>
    <property type="match status" value="1"/>
</dbReference>
<dbReference type="Gene3D" id="3.40.30.10">
    <property type="entry name" value="Glutaredoxin"/>
    <property type="match status" value="1"/>
</dbReference>